<keyword evidence="4" id="KW-1185">Reference proteome</keyword>
<dbReference type="Pfam" id="PF13472">
    <property type="entry name" value="Lipase_GDSL_2"/>
    <property type="match status" value="1"/>
</dbReference>
<comment type="caution">
    <text evidence="3">The sequence shown here is derived from an EMBL/GenBank/DDBJ whole genome shotgun (WGS) entry which is preliminary data.</text>
</comment>
<evidence type="ECO:0000256" key="1">
    <source>
        <dbReference type="SAM" id="Coils"/>
    </source>
</evidence>
<dbReference type="InterPro" id="IPR011011">
    <property type="entry name" value="Znf_FYVE_PHD"/>
</dbReference>
<keyword evidence="1" id="KW-0175">Coiled coil</keyword>
<accession>A0AAN9V5C6</accession>
<evidence type="ECO:0000313" key="3">
    <source>
        <dbReference type="EMBL" id="KAK7790772.1"/>
    </source>
</evidence>
<dbReference type="CDD" id="cd15489">
    <property type="entry name" value="PHD_SF"/>
    <property type="match status" value="1"/>
</dbReference>
<reference evidence="3 4" key="1">
    <citation type="submission" date="2024-03" db="EMBL/GenBank/DDBJ databases">
        <title>The genome assembly and annotation of the cricket Gryllus longicercus Weissman &amp; Gray.</title>
        <authorList>
            <person name="Szrajer S."/>
            <person name="Gray D."/>
            <person name="Ylla G."/>
        </authorList>
    </citation>
    <scope>NUCLEOTIDE SEQUENCE [LARGE SCALE GENOMIC DNA]</scope>
    <source>
        <strain evidence="3">DAG 2021-001</strain>
        <tissue evidence="3">Whole body minus gut</tissue>
    </source>
</reference>
<dbReference type="Gene3D" id="3.40.50.1110">
    <property type="entry name" value="SGNH hydrolase"/>
    <property type="match status" value="1"/>
</dbReference>
<dbReference type="InterPro" id="IPR036514">
    <property type="entry name" value="SGNH_hydro_sf"/>
</dbReference>
<sequence length="330" mass="36508">MGCYLQEYRARIGAWAARFSSCGAPAPSASLNGNGAEAGAAALCATTIAVLLLIGGVEPNPGPEVEVNAIRILCRGCNNNLKSGKQCELCGLWYYASCGKNGDLYNGKWFCSKCRESRERELEEKLEAALLQIQEFKKLNAFLEETLRAATVGDAAQPIVQEPTARKPILVIGDSIVRHVSNVNKHMDVVCLPGIRTEQLRRYVENRDLGTPDTVIVHVGTNDLMRRNPDFVMGDMGDLVMKAQEKFPKAKIYISGILRRRGIPWRRVDVVNRMYEWVAQRRNVFFVDPNSWLQDGDFGRDGLYLNRSGSTKLGGRFSRIGGPKLPATGS</sequence>
<evidence type="ECO:0000259" key="2">
    <source>
        <dbReference type="Pfam" id="PF13472"/>
    </source>
</evidence>
<organism evidence="3 4">
    <name type="scientific">Gryllus longicercus</name>
    <dbReference type="NCBI Taxonomy" id="2509291"/>
    <lineage>
        <taxon>Eukaryota</taxon>
        <taxon>Metazoa</taxon>
        <taxon>Ecdysozoa</taxon>
        <taxon>Arthropoda</taxon>
        <taxon>Hexapoda</taxon>
        <taxon>Insecta</taxon>
        <taxon>Pterygota</taxon>
        <taxon>Neoptera</taxon>
        <taxon>Polyneoptera</taxon>
        <taxon>Orthoptera</taxon>
        <taxon>Ensifera</taxon>
        <taxon>Gryllidea</taxon>
        <taxon>Grylloidea</taxon>
        <taxon>Gryllidae</taxon>
        <taxon>Gryllinae</taxon>
        <taxon>Gryllus</taxon>
    </lineage>
</organism>
<proteinExistence type="predicted"/>
<gene>
    <name evidence="3" type="ORF">R5R35_011947</name>
</gene>
<name>A0AAN9V5C6_9ORTH</name>
<feature type="domain" description="SGNH hydrolase-type esterase" evidence="2">
    <location>
        <begin position="190"/>
        <end position="309"/>
    </location>
</feature>
<dbReference type="Gene3D" id="3.30.40.10">
    <property type="entry name" value="Zinc/RING finger domain, C3HC4 (zinc finger)"/>
    <property type="match status" value="1"/>
</dbReference>
<dbReference type="InterPro" id="IPR013830">
    <property type="entry name" value="SGNH_hydro"/>
</dbReference>
<protein>
    <recommendedName>
        <fullName evidence="2">SGNH hydrolase-type esterase domain-containing protein</fullName>
    </recommendedName>
</protein>
<dbReference type="Proteomes" id="UP001378592">
    <property type="component" value="Unassembled WGS sequence"/>
</dbReference>
<feature type="coiled-coil region" evidence="1">
    <location>
        <begin position="119"/>
        <end position="146"/>
    </location>
</feature>
<dbReference type="SUPFAM" id="SSF52266">
    <property type="entry name" value="SGNH hydrolase"/>
    <property type="match status" value="1"/>
</dbReference>
<dbReference type="EMBL" id="JAZDUA010000589">
    <property type="protein sequence ID" value="KAK7790772.1"/>
    <property type="molecule type" value="Genomic_DNA"/>
</dbReference>
<dbReference type="AlphaFoldDB" id="A0AAN9V5C6"/>
<dbReference type="InterPro" id="IPR013083">
    <property type="entry name" value="Znf_RING/FYVE/PHD"/>
</dbReference>
<evidence type="ECO:0000313" key="4">
    <source>
        <dbReference type="Proteomes" id="UP001378592"/>
    </source>
</evidence>
<dbReference type="SUPFAM" id="SSF57903">
    <property type="entry name" value="FYVE/PHD zinc finger"/>
    <property type="match status" value="1"/>
</dbReference>